<feature type="compositionally biased region" description="Basic residues" evidence="1">
    <location>
        <begin position="145"/>
        <end position="154"/>
    </location>
</feature>
<keyword evidence="3" id="KW-1185">Reference proteome</keyword>
<evidence type="ECO:0000313" key="2">
    <source>
        <dbReference type="EMBL" id="CCD19493.1"/>
    </source>
</evidence>
<dbReference type="VEuPathDB" id="TriTrypDB:TvY486_0021910"/>
<sequence length="308" mass="33842">MHLKTVCPKLFGEPPNVTGDKMAIEATNIGDEDAEITEHGTDTNIANEQTANTECQLLSSVGSNRHGLGITSGEKTLTFAGGLVEIGYSGGSDGKMTAKWTTQYNKTTLKAHANTVVQAKNRAHNPGKLRHAGAPNVLATGAPERHHRPRPAHTHQHDEKQHARSRPRRHTRSSAKRGYRTSAEEGRRTDIEQQSDRKSSHTSNKRAPRTRCTNNRRKGTGSALLAFWRRATCGEHAHWGMTEEVRKKAQAANRHTEDTTQKTRAKSRAAGPGREAPASKETHLTGPKKGKMHSAQSQAQHMKRTHAL</sequence>
<dbReference type="SUPFAM" id="SSF58087">
    <property type="entry name" value="Variant surface glycoprotein (N-terminal domain)"/>
    <property type="match status" value="1"/>
</dbReference>
<accession>F9WPL6</accession>
<proteinExistence type="predicted"/>
<feature type="compositionally biased region" description="Basic residues" evidence="1">
    <location>
        <begin position="203"/>
        <end position="218"/>
    </location>
</feature>
<evidence type="ECO:0000256" key="1">
    <source>
        <dbReference type="SAM" id="MobiDB-lite"/>
    </source>
</evidence>
<organism evidence="2 3">
    <name type="scientific">Trypanosoma vivax (strain Y486)</name>
    <dbReference type="NCBI Taxonomy" id="1055687"/>
    <lineage>
        <taxon>Eukaryota</taxon>
        <taxon>Discoba</taxon>
        <taxon>Euglenozoa</taxon>
        <taxon>Kinetoplastea</taxon>
        <taxon>Metakinetoplastina</taxon>
        <taxon>Trypanosomatida</taxon>
        <taxon>Trypanosomatidae</taxon>
        <taxon>Trypanosoma</taxon>
        <taxon>Duttonella</taxon>
    </lineage>
</organism>
<evidence type="ECO:0000313" key="3">
    <source>
        <dbReference type="Proteomes" id="UP000009027"/>
    </source>
</evidence>
<gene>
    <name evidence="2" type="ORF">TvY486_0021910</name>
</gene>
<feature type="compositionally biased region" description="Basic and acidic residues" evidence="1">
    <location>
        <begin position="182"/>
        <end position="199"/>
    </location>
</feature>
<feature type="region of interest" description="Disordered" evidence="1">
    <location>
        <begin position="245"/>
        <end position="308"/>
    </location>
</feature>
<feature type="compositionally biased region" description="Basic residues" evidence="1">
    <location>
        <begin position="163"/>
        <end position="179"/>
    </location>
</feature>
<reference evidence="2 3" key="1">
    <citation type="journal article" date="2012" name="Proc. Natl. Acad. Sci. U.S.A.">
        <title>Antigenic diversity is generated by distinct evolutionary mechanisms in African trypanosome species.</title>
        <authorList>
            <person name="Jackson A.P."/>
            <person name="Berry A."/>
            <person name="Aslett M."/>
            <person name="Allison H.C."/>
            <person name="Burton P."/>
            <person name="Vavrova-Anderson J."/>
            <person name="Brown R."/>
            <person name="Browne H."/>
            <person name="Corton N."/>
            <person name="Hauser H."/>
            <person name="Gamble J."/>
            <person name="Gilderthorp R."/>
            <person name="Marcello L."/>
            <person name="McQuillan J."/>
            <person name="Otto T.D."/>
            <person name="Quail M.A."/>
            <person name="Sanders M.J."/>
            <person name="van Tonder A."/>
            <person name="Ginger M.L."/>
            <person name="Field M.C."/>
            <person name="Barry J.D."/>
            <person name="Hertz-Fowler C."/>
            <person name="Berriman M."/>
        </authorList>
    </citation>
    <scope>NUCLEOTIDE SEQUENCE</scope>
    <source>
        <strain evidence="2 3">Y486</strain>
    </source>
</reference>
<dbReference type="Proteomes" id="UP000009027">
    <property type="component" value="Unassembled WGS sequence"/>
</dbReference>
<protein>
    <submittedName>
        <fullName evidence="2">Uncharacterized protein</fullName>
    </submittedName>
</protein>
<dbReference type="EMBL" id="CAEX01003519">
    <property type="protein sequence ID" value="CCD19493.1"/>
    <property type="molecule type" value="Genomic_DNA"/>
</dbReference>
<dbReference type="AlphaFoldDB" id="F9WPL6"/>
<feature type="region of interest" description="Disordered" evidence="1">
    <location>
        <begin position="139"/>
        <end position="218"/>
    </location>
</feature>
<name>F9WPL6_TRYVY</name>